<dbReference type="AlphaFoldDB" id="A0A916S7P7"/>
<sequence length="63" mass="7066">MVLSSRCRPGTGSESAVYFRGGLEALTLMLSFNIARNSFKTYIYPSNLSNTLKLLKKLSNIYE</sequence>
<accession>A0A916S7P7</accession>
<proteinExistence type="predicted"/>
<protein>
    <submittedName>
        <fullName evidence="1">Uncharacterized protein</fullName>
    </submittedName>
</protein>
<reference evidence="1" key="1">
    <citation type="journal article" date="2014" name="Int. J. Syst. Evol. Microbiol.">
        <title>Complete genome sequence of Corynebacterium casei LMG S-19264T (=DSM 44701T), isolated from a smear-ripened cheese.</title>
        <authorList>
            <consortium name="US DOE Joint Genome Institute (JGI-PGF)"/>
            <person name="Walter F."/>
            <person name="Albersmeier A."/>
            <person name="Kalinowski J."/>
            <person name="Ruckert C."/>
        </authorList>
    </citation>
    <scope>NUCLEOTIDE SEQUENCE</scope>
    <source>
        <strain evidence="1">CGMCC 1.12408</strain>
    </source>
</reference>
<organism evidence="1 2">
    <name type="scientific">Ornithinibacillus halotolerans</name>
    <dbReference type="NCBI Taxonomy" id="1274357"/>
    <lineage>
        <taxon>Bacteria</taxon>
        <taxon>Bacillati</taxon>
        <taxon>Bacillota</taxon>
        <taxon>Bacilli</taxon>
        <taxon>Bacillales</taxon>
        <taxon>Bacillaceae</taxon>
        <taxon>Ornithinibacillus</taxon>
    </lineage>
</organism>
<evidence type="ECO:0000313" key="1">
    <source>
        <dbReference type="EMBL" id="GGA84793.1"/>
    </source>
</evidence>
<gene>
    <name evidence="1" type="ORF">GCM10008025_29900</name>
</gene>
<dbReference type="EMBL" id="BMEY01000017">
    <property type="protein sequence ID" value="GGA84793.1"/>
    <property type="molecule type" value="Genomic_DNA"/>
</dbReference>
<keyword evidence="2" id="KW-1185">Reference proteome</keyword>
<name>A0A916S7P7_9BACI</name>
<dbReference type="Proteomes" id="UP000613512">
    <property type="component" value="Unassembled WGS sequence"/>
</dbReference>
<reference evidence="1" key="2">
    <citation type="submission" date="2020-09" db="EMBL/GenBank/DDBJ databases">
        <authorList>
            <person name="Sun Q."/>
            <person name="Zhou Y."/>
        </authorList>
    </citation>
    <scope>NUCLEOTIDE SEQUENCE</scope>
    <source>
        <strain evidence="1">CGMCC 1.12408</strain>
    </source>
</reference>
<evidence type="ECO:0000313" key="2">
    <source>
        <dbReference type="Proteomes" id="UP000613512"/>
    </source>
</evidence>
<comment type="caution">
    <text evidence="1">The sequence shown here is derived from an EMBL/GenBank/DDBJ whole genome shotgun (WGS) entry which is preliminary data.</text>
</comment>